<organism evidence="7">
    <name type="scientific">Guillardia theta (strain CCMP2712)</name>
    <name type="common">Cryptophyte</name>
    <dbReference type="NCBI Taxonomy" id="905079"/>
    <lineage>
        <taxon>Eukaryota</taxon>
        <taxon>Cryptophyceae</taxon>
        <taxon>Pyrenomonadales</taxon>
        <taxon>Geminigeraceae</taxon>
        <taxon>Guillardia</taxon>
    </lineage>
</organism>
<dbReference type="PRINTS" id="PR01011">
    <property type="entry name" value="GLUTPROXDASE"/>
</dbReference>
<dbReference type="eggNOG" id="KOG1651">
    <property type="taxonomic scope" value="Eukaryota"/>
</dbReference>
<dbReference type="KEGG" id="gtt:GUITHDRAFT_76021"/>
<dbReference type="OMA" id="RDYTEMN"/>
<dbReference type="PIRSF" id="PIRSF000303">
    <property type="entry name" value="Glutathion_perox"/>
    <property type="match status" value="1"/>
</dbReference>
<proteinExistence type="inferred from homology"/>
<sequence length="153" mass="16760">MSAKFLDGIKAKDIDGKEVDLGSSYGSAKKVLIVNLASKCGLTDSNYKEIAELTKKYTAPDLVVLGFPCNQFGAQEPGTEAEIKNFVETKYNAKFPLFSKINVNGNDTHPLYKKLKDATSCGDIQWNFAKFLITDGDKVEAFGPRVEPKSIIS</sequence>
<dbReference type="EnsemblProtists" id="EKX39958">
    <property type="protein sequence ID" value="EKX39958"/>
    <property type="gene ID" value="GUITHDRAFT_76021"/>
</dbReference>
<dbReference type="PaxDb" id="55529-EKX39958"/>
<evidence type="ECO:0000256" key="1">
    <source>
        <dbReference type="ARBA" id="ARBA00006926"/>
    </source>
</evidence>
<dbReference type="OrthoDB" id="446890at2759"/>
<dbReference type="PANTHER" id="PTHR11592">
    <property type="entry name" value="GLUTATHIONE PEROXIDASE"/>
    <property type="match status" value="1"/>
</dbReference>
<evidence type="ECO:0000256" key="4">
    <source>
        <dbReference type="ARBA" id="ARBA00023002"/>
    </source>
</evidence>
<dbReference type="InterPro" id="IPR029760">
    <property type="entry name" value="GPX_CS"/>
</dbReference>
<dbReference type="InterPro" id="IPR000889">
    <property type="entry name" value="Glutathione_peroxidase"/>
</dbReference>
<comment type="similarity">
    <text evidence="1 6">Belongs to the glutathione peroxidase family.</text>
</comment>
<keyword evidence="9" id="KW-1185">Reference proteome</keyword>
<name>L1IUP8_GUITC</name>
<accession>L1IUP8</accession>
<dbReference type="Proteomes" id="UP000011087">
    <property type="component" value="Unassembled WGS sequence"/>
</dbReference>
<dbReference type="Gene3D" id="3.40.30.10">
    <property type="entry name" value="Glutaredoxin"/>
    <property type="match status" value="1"/>
</dbReference>
<dbReference type="GeneID" id="17296721"/>
<dbReference type="PROSITE" id="PS51355">
    <property type="entry name" value="GLUTATHIONE_PEROXID_3"/>
    <property type="match status" value="1"/>
</dbReference>
<evidence type="ECO:0000256" key="5">
    <source>
        <dbReference type="PIRSR" id="PIRSR000303-1"/>
    </source>
</evidence>
<keyword evidence="3" id="KW-0712">Selenocysteine</keyword>
<protein>
    <recommendedName>
        <fullName evidence="6">Glutathione peroxidase</fullName>
    </recommendedName>
</protein>
<evidence type="ECO:0000313" key="7">
    <source>
        <dbReference type="EMBL" id="EKX39958.1"/>
    </source>
</evidence>
<dbReference type="GO" id="GO:0004601">
    <property type="term" value="F:peroxidase activity"/>
    <property type="evidence" value="ECO:0007669"/>
    <property type="project" value="UniProtKB-KW"/>
</dbReference>
<dbReference type="STRING" id="905079.L1IUP8"/>
<dbReference type="HOGENOM" id="CLU_029507_0_1_1"/>
<evidence type="ECO:0000313" key="9">
    <source>
        <dbReference type="Proteomes" id="UP000011087"/>
    </source>
</evidence>
<dbReference type="RefSeq" id="XP_005826938.1">
    <property type="nucleotide sequence ID" value="XM_005826881.1"/>
</dbReference>
<evidence type="ECO:0000256" key="3">
    <source>
        <dbReference type="ARBA" id="ARBA00022933"/>
    </source>
</evidence>
<dbReference type="Pfam" id="PF00255">
    <property type="entry name" value="GSHPx"/>
    <property type="match status" value="1"/>
</dbReference>
<dbReference type="PANTHER" id="PTHR11592:SF134">
    <property type="entry name" value="PHOSPHOLIPID HYDROPEROXIDE GLUTATHIONE PEROXIDASE"/>
    <property type="match status" value="1"/>
</dbReference>
<reference evidence="7 9" key="1">
    <citation type="journal article" date="2012" name="Nature">
        <title>Algal genomes reveal evolutionary mosaicism and the fate of nucleomorphs.</title>
        <authorList>
            <consortium name="DOE Joint Genome Institute"/>
            <person name="Curtis B.A."/>
            <person name="Tanifuji G."/>
            <person name="Burki F."/>
            <person name="Gruber A."/>
            <person name="Irimia M."/>
            <person name="Maruyama S."/>
            <person name="Arias M.C."/>
            <person name="Ball S.G."/>
            <person name="Gile G.H."/>
            <person name="Hirakawa Y."/>
            <person name="Hopkins J.F."/>
            <person name="Kuo A."/>
            <person name="Rensing S.A."/>
            <person name="Schmutz J."/>
            <person name="Symeonidi A."/>
            <person name="Elias M."/>
            <person name="Eveleigh R.J."/>
            <person name="Herman E.K."/>
            <person name="Klute M.J."/>
            <person name="Nakayama T."/>
            <person name="Obornik M."/>
            <person name="Reyes-Prieto A."/>
            <person name="Armbrust E.V."/>
            <person name="Aves S.J."/>
            <person name="Beiko R.G."/>
            <person name="Coutinho P."/>
            <person name="Dacks J.B."/>
            <person name="Durnford D.G."/>
            <person name="Fast N.M."/>
            <person name="Green B.R."/>
            <person name="Grisdale C.J."/>
            <person name="Hempel F."/>
            <person name="Henrissat B."/>
            <person name="Hoppner M.P."/>
            <person name="Ishida K."/>
            <person name="Kim E."/>
            <person name="Koreny L."/>
            <person name="Kroth P.G."/>
            <person name="Liu Y."/>
            <person name="Malik S.B."/>
            <person name="Maier U.G."/>
            <person name="McRose D."/>
            <person name="Mock T."/>
            <person name="Neilson J.A."/>
            <person name="Onodera N.T."/>
            <person name="Poole A.M."/>
            <person name="Pritham E.J."/>
            <person name="Richards T.A."/>
            <person name="Rocap G."/>
            <person name="Roy S.W."/>
            <person name="Sarai C."/>
            <person name="Schaack S."/>
            <person name="Shirato S."/>
            <person name="Slamovits C.H."/>
            <person name="Spencer D.F."/>
            <person name="Suzuki S."/>
            <person name="Worden A.Z."/>
            <person name="Zauner S."/>
            <person name="Barry K."/>
            <person name="Bell C."/>
            <person name="Bharti A.K."/>
            <person name="Crow J.A."/>
            <person name="Grimwood J."/>
            <person name="Kramer R."/>
            <person name="Lindquist E."/>
            <person name="Lucas S."/>
            <person name="Salamov A."/>
            <person name="McFadden G.I."/>
            <person name="Lane C.E."/>
            <person name="Keeling P.J."/>
            <person name="Gray M.W."/>
            <person name="Grigoriev I.V."/>
            <person name="Archibald J.M."/>
        </authorList>
    </citation>
    <scope>NUCLEOTIDE SEQUENCE</scope>
    <source>
        <strain evidence="7 9">CCMP2712</strain>
    </source>
</reference>
<reference evidence="8" key="3">
    <citation type="submission" date="2016-03" db="UniProtKB">
        <authorList>
            <consortium name="EnsemblProtists"/>
        </authorList>
    </citation>
    <scope>IDENTIFICATION</scope>
</reference>
<dbReference type="PROSITE" id="PS00763">
    <property type="entry name" value="GLUTATHIONE_PEROXID_2"/>
    <property type="match status" value="1"/>
</dbReference>
<dbReference type="CDD" id="cd00340">
    <property type="entry name" value="GSH_Peroxidase"/>
    <property type="match status" value="1"/>
</dbReference>
<keyword evidence="2 6" id="KW-0575">Peroxidase</keyword>
<dbReference type="EMBL" id="JH993035">
    <property type="protein sequence ID" value="EKX39958.1"/>
    <property type="molecule type" value="Genomic_DNA"/>
</dbReference>
<dbReference type="AlphaFoldDB" id="L1IUP8"/>
<feature type="active site" evidence="5">
    <location>
        <position position="40"/>
    </location>
</feature>
<evidence type="ECO:0000256" key="2">
    <source>
        <dbReference type="ARBA" id="ARBA00022559"/>
    </source>
</evidence>
<evidence type="ECO:0000256" key="6">
    <source>
        <dbReference type="RuleBase" id="RU000499"/>
    </source>
</evidence>
<evidence type="ECO:0000313" key="8">
    <source>
        <dbReference type="EnsemblProtists" id="EKX39958"/>
    </source>
</evidence>
<dbReference type="SUPFAM" id="SSF52833">
    <property type="entry name" value="Thioredoxin-like"/>
    <property type="match status" value="1"/>
</dbReference>
<dbReference type="GO" id="GO:0006979">
    <property type="term" value="P:response to oxidative stress"/>
    <property type="evidence" value="ECO:0007669"/>
    <property type="project" value="InterPro"/>
</dbReference>
<reference evidence="9" key="2">
    <citation type="submission" date="2012-11" db="EMBL/GenBank/DDBJ databases">
        <authorList>
            <person name="Kuo A."/>
            <person name="Curtis B.A."/>
            <person name="Tanifuji G."/>
            <person name="Burki F."/>
            <person name="Gruber A."/>
            <person name="Irimia M."/>
            <person name="Maruyama S."/>
            <person name="Arias M.C."/>
            <person name="Ball S.G."/>
            <person name="Gile G.H."/>
            <person name="Hirakawa Y."/>
            <person name="Hopkins J.F."/>
            <person name="Rensing S.A."/>
            <person name="Schmutz J."/>
            <person name="Symeonidi A."/>
            <person name="Elias M."/>
            <person name="Eveleigh R.J."/>
            <person name="Herman E.K."/>
            <person name="Klute M.J."/>
            <person name="Nakayama T."/>
            <person name="Obornik M."/>
            <person name="Reyes-Prieto A."/>
            <person name="Armbrust E.V."/>
            <person name="Aves S.J."/>
            <person name="Beiko R.G."/>
            <person name="Coutinho P."/>
            <person name="Dacks J.B."/>
            <person name="Durnford D.G."/>
            <person name="Fast N.M."/>
            <person name="Green B.R."/>
            <person name="Grisdale C."/>
            <person name="Hempe F."/>
            <person name="Henrissat B."/>
            <person name="Hoppner M.P."/>
            <person name="Ishida K.-I."/>
            <person name="Kim E."/>
            <person name="Koreny L."/>
            <person name="Kroth P.G."/>
            <person name="Liu Y."/>
            <person name="Malik S.-B."/>
            <person name="Maier U.G."/>
            <person name="McRose D."/>
            <person name="Mock T."/>
            <person name="Neilson J.A."/>
            <person name="Onodera N.T."/>
            <person name="Poole A.M."/>
            <person name="Pritham E.J."/>
            <person name="Richards T.A."/>
            <person name="Rocap G."/>
            <person name="Roy S.W."/>
            <person name="Sarai C."/>
            <person name="Schaack S."/>
            <person name="Shirato S."/>
            <person name="Slamovits C.H."/>
            <person name="Spencer D.F."/>
            <person name="Suzuki S."/>
            <person name="Worden A.Z."/>
            <person name="Zauner S."/>
            <person name="Barry K."/>
            <person name="Bell C."/>
            <person name="Bharti A.K."/>
            <person name="Crow J.A."/>
            <person name="Grimwood J."/>
            <person name="Kramer R."/>
            <person name="Lindquist E."/>
            <person name="Lucas S."/>
            <person name="Salamov A."/>
            <person name="McFadden G.I."/>
            <person name="Lane C.E."/>
            <person name="Keeling P.J."/>
            <person name="Gray M.W."/>
            <person name="Grigoriev I.V."/>
            <person name="Archibald J.M."/>
        </authorList>
    </citation>
    <scope>NUCLEOTIDE SEQUENCE</scope>
    <source>
        <strain evidence="9">CCMP2712</strain>
    </source>
</reference>
<dbReference type="InterPro" id="IPR036249">
    <property type="entry name" value="Thioredoxin-like_sf"/>
</dbReference>
<keyword evidence="4 6" id="KW-0560">Oxidoreductase</keyword>
<gene>
    <name evidence="7" type="ORF">GUITHDRAFT_76021</name>
</gene>